<organism evidence="5 6">
    <name type="scientific">Actinokineospora globicatena</name>
    <dbReference type="NCBI Taxonomy" id="103729"/>
    <lineage>
        <taxon>Bacteria</taxon>
        <taxon>Bacillati</taxon>
        <taxon>Actinomycetota</taxon>
        <taxon>Actinomycetes</taxon>
        <taxon>Pseudonocardiales</taxon>
        <taxon>Pseudonocardiaceae</taxon>
        <taxon>Actinokineospora</taxon>
    </lineage>
</organism>
<comment type="caution">
    <text evidence="5">The sequence shown here is derived from an EMBL/GenBank/DDBJ whole genome shotgun (WGS) entry which is preliminary data.</text>
</comment>
<dbReference type="InterPro" id="IPR038416">
    <property type="entry name" value="Ribosom_S30AE_C_sf"/>
</dbReference>
<comment type="subcellular location">
    <subcellularLocation>
        <location evidence="3">Cytoplasm</location>
    </subcellularLocation>
</comment>
<evidence type="ECO:0000256" key="2">
    <source>
        <dbReference type="ARBA" id="ARBA00022845"/>
    </source>
</evidence>
<evidence type="ECO:0000256" key="3">
    <source>
        <dbReference type="HAMAP-Rule" id="MF_00839"/>
    </source>
</evidence>
<dbReference type="InterPro" id="IPR034694">
    <property type="entry name" value="HPF_long/plastid"/>
</dbReference>
<dbReference type="PANTHER" id="PTHR33231:SF1">
    <property type="entry name" value="30S RIBOSOMAL PROTEIN"/>
    <property type="match status" value="1"/>
</dbReference>
<comment type="similarity">
    <text evidence="3">Belongs to the HPF/YfiA ribosome-associated protein family. Long HPF subfamily.</text>
</comment>
<evidence type="ECO:0000259" key="4">
    <source>
        <dbReference type="Pfam" id="PF16321"/>
    </source>
</evidence>
<dbReference type="RefSeq" id="WP_285613157.1">
    <property type="nucleotide sequence ID" value="NZ_BSSD01000013.1"/>
</dbReference>
<sequence>MDIVVKGRNVEVPEHYRTHVEEKLTRLERYDRKVIRFDVELFHEPNRRQSKSCQRVEITGKGKGPAVRAEAVAGDFYAALDLAVSKIENRLRRQHDRRRVHHGRRTPTSVGQAVAAATPITNGNGSGLHAGSTALLQAPEYDGATNGSHLAADLEAEYGGVPMPRQRWEDDEDSLPGRVVREKEHPAKPMTVDQALYEMELVGHDFYLFADADTGTPSVVYRRHAFDYGVIKLV</sequence>
<dbReference type="GO" id="GO:0043024">
    <property type="term" value="F:ribosomal small subunit binding"/>
    <property type="evidence" value="ECO:0007669"/>
    <property type="project" value="TreeGrafter"/>
</dbReference>
<evidence type="ECO:0000313" key="5">
    <source>
        <dbReference type="EMBL" id="GLW95331.1"/>
    </source>
</evidence>
<keyword evidence="6" id="KW-1185">Reference proteome</keyword>
<reference evidence="5" key="1">
    <citation type="submission" date="2023-02" db="EMBL/GenBank/DDBJ databases">
        <title>Actinokineospora globicatena NBRC 15670.</title>
        <authorList>
            <person name="Ichikawa N."/>
            <person name="Sato H."/>
            <person name="Tonouchi N."/>
        </authorList>
    </citation>
    <scope>NUCLEOTIDE SEQUENCE</scope>
    <source>
        <strain evidence="5">NBRC 15670</strain>
    </source>
</reference>
<dbReference type="InterPro" id="IPR032528">
    <property type="entry name" value="Ribosom_S30AE_C"/>
</dbReference>
<dbReference type="Gene3D" id="3.30.505.50">
    <property type="entry name" value="Sigma 54 modulation/S30EA ribosomal protein, C-terminal domain"/>
    <property type="match status" value="1"/>
</dbReference>
<dbReference type="PANTHER" id="PTHR33231">
    <property type="entry name" value="30S RIBOSOMAL PROTEIN"/>
    <property type="match status" value="1"/>
</dbReference>
<evidence type="ECO:0000256" key="1">
    <source>
        <dbReference type="ARBA" id="ARBA00022490"/>
    </source>
</evidence>
<evidence type="ECO:0000313" key="6">
    <source>
        <dbReference type="Proteomes" id="UP001165042"/>
    </source>
</evidence>
<dbReference type="SUPFAM" id="SSF69754">
    <property type="entry name" value="Ribosome binding protein Y (YfiA homologue)"/>
    <property type="match status" value="1"/>
</dbReference>
<dbReference type="InterPro" id="IPR003489">
    <property type="entry name" value="RHF/RaiA"/>
</dbReference>
<dbReference type="GO" id="GO:0022627">
    <property type="term" value="C:cytosolic small ribosomal subunit"/>
    <property type="evidence" value="ECO:0007669"/>
    <property type="project" value="TreeGrafter"/>
</dbReference>
<accession>A0A9W6VDJ2</accession>
<dbReference type="HAMAP" id="MF_00839">
    <property type="entry name" value="HPF"/>
    <property type="match status" value="1"/>
</dbReference>
<dbReference type="NCBIfam" id="TIGR00741">
    <property type="entry name" value="yfiA"/>
    <property type="match status" value="1"/>
</dbReference>
<gene>
    <name evidence="3" type="primary">hpf</name>
    <name evidence="5" type="ORF">Aglo03_61470</name>
</gene>
<protein>
    <recommendedName>
        <fullName evidence="3">Ribosome hibernation promoting factor</fullName>
        <shortName evidence="3">HPF</shortName>
    </recommendedName>
</protein>
<dbReference type="AlphaFoldDB" id="A0A9W6VDJ2"/>
<feature type="domain" description="Sigma 54 modulation/S30EA ribosomal protein C-terminal" evidence="4">
    <location>
        <begin position="177"/>
        <end position="230"/>
    </location>
</feature>
<comment type="subunit">
    <text evidence="3">Interacts with 100S ribosomes.</text>
</comment>
<name>A0A9W6VDJ2_9PSEU</name>
<dbReference type="Proteomes" id="UP001165042">
    <property type="component" value="Unassembled WGS sequence"/>
</dbReference>
<dbReference type="Pfam" id="PF02482">
    <property type="entry name" value="Ribosomal_S30AE"/>
    <property type="match status" value="1"/>
</dbReference>
<keyword evidence="2 3" id="KW-0810">Translation regulation</keyword>
<dbReference type="EMBL" id="BSSD01000013">
    <property type="protein sequence ID" value="GLW95331.1"/>
    <property type="molecule type" value="Genomic_DNA"/>
</dbReference>
<dbReference type="Pfam" id="PF16321">
    <property type="entry name" value="Ribosom_S30AE_C"/>
    <property type="match status" value="1"/>
</dbReference>
<dbReference type="InterPro" id="IPR036567">
    <property type="entry name" value="RHF-like"/>
</dbReference>
<dbReference type="InterPro" id="IPR050574">
    <property type="entry name" value="HPF/YfiA_ribosome-assoc"/>
</dbReference>
<dbReference type="GO" id="GO:0045900">
    <property type="term" value="P:negative regulation of translational elongation"/>
    <property type="evidence" value="ECO:0007669"/>
    <property type="project" value="TreeGrafter"/>
</dbReference>
<keyword evidence="1 3" id="KW-0963">Cytoplasm</keyword>
<dbReference type="FunFam" id="3.30.505.50:FF:000002">
    <property type="entry name" value="Ribosome hibernation promoting factor"/>
    <property type="match status" value="1"/>
</dbReference>
<dbReference type="Gene3D" id="3.30.160.100">
    <property type="entry name" value="Ribosome hibernation promotion factor-like"/>
    <property type="match status" value="1"/>
</dbReference>
<comment type="function">
    <text evidence="3">Required for dimerization of active 70S ribosomes into 100S ribosomes in stationary phase; 100S ribosomes are translationally inactive and sometimes present during exponential growth.</text>
</comment>
<dbReference type="CDD" id="cd00552">
    <property type="entry name" value="RaiA"/>
    <property type="match status" value="1"/>
</dbReference>
<proteinExistence type="inferred from homology"/>